<proteinExistence type="predicted"/>
<name>A7VTX3_9FIRM</name>
<gene>
    <name evidence="1" type="ORF">CLOLEP_02017</name>
</gene>
<evidence type="ECO:0000313" key="2">
    <source>
        <dbReference type="Proteomes" id="UP000003490"/>
    </source>
</evidence>
<dbReference type="AlphaFoldDB" id="A7VTX3"/>
<protein>
    <submittedName>
        <fullName evidence="1">Uncharacterized protein</fullName>
    </submittedName>
</protein>
<reference evidence="1 2" key="1">
    <citation type="submission" date="2007-08" db="EMBL/GenBank/DDBJ databases">
        <title>Draft genome sequence of Clostridium leptum (DSM 753).</title>
        <authorList>
            <person name="Sudarsanam P."/>
            <person name="Ley R."/>
            <person name="Guruge J."/>
            <person name="Turnbaugh P.J."/>
            <person name="Mahowald M."/>
            <person name="Liep D."/>
            <person name="Gordon J."/>
        </authorList>
    </citation>
    <scope>NUCLEOTIDE SEQUENCE [LARGE SCALE GENOMIC DNA]</scope>
    <source>
        <strain evidence="1 2">DSM 753</strain>
    </source>
</reference>
<organism evidence="1 2">
    <name type="scientific">[Clostridium] leptum DSM 753</name>
    <dbReference type="NCBI Taxonomy" id="428125"/>
    <lineage>
        <taxon>Bacteria</taxon>
        <taxon>Bacillati</taxon>
        <taxon>Bacillota</taxon>
        <taxon>Clostridia</taxon>
        <taxon>Eubacteriales</taxon>
        <taxon>Oscillospiraceae</taxon>
        <taxon>Oscillospiraceae incertae sedis</taxon>
    </lineage>
</organism>
<dbReference type="HOGENOM" id="CLU_3134124_0_0_9"/>
<evidence type="ECO:0000313" key="1">
    <source>
        <dbReference type="EMBL" id="EDO61619.1"/>
    </source>
</evidence>
<dbReference type="Proteomes" id="UP000003490">
    <property type="component" value="Unassembled WGS sequence"/>
</dbReference>
<dbReference type="EMBL" id="ABCB02000018">
    <property type="protein sequence ID" value="EDO61619.1"/>
    <property type="molecule type" value="Genomic_DNA"/>
</dbReference>
<accession>A7VTX3</accession>
<sequence>MSLKSLLDKIQSPKGEAPLSGRASVMGDFAYKGNEHSFVLFIKIYCNRR</sequence>
<comment type="caution">
    <text evidence="1">The sequence shown here is derived from an EMBL/GenBank/DDBJ whole genome shotgun (WGS) entry which is preliminary data.</text>
</comment>
<reference evidence="1 2" key="2">
    <citation type="submission" date="2007-08" db="EMBL/GenBank/DDBJ databases">
        <authorList>
            <person name="Fulton L."/>
            <person name="Clifton S."/>
            <person name="Fulton B."/>
            <person name="Xu J."/>
            <person name="Minx P."/>
            <person name="Pepin K.H."/>
            <person name="Johnson M."/>
            <person name="Thiruvilangam P."/>
            <person name="Bhonagiri V."/>
            <person name="Nash W.E."/>
            <person name="Wang C."/>
            <person name="Mardis E.R."/>
            <person name="Wilson R.K."/>
        </authorList>
    </citation>
    <scope>NUCLEOTIDE SEQUENCE [LARGE SCALE GENOMIC DNA]</scope>
    <source>
        <strain evidence="1 2">DSM 753</strain>
    </source>
</reference>